<feature type="region of interest" description="Disordered" evidence="6">
    <location>
        <begin position="1"/>
        <end position="32"/>
    </location>
</feature>
<keyword evidence="2 7" id="KW-0032">Aminotransferase</keyword>
<organism evidence="7 8">
    <name type="scientific">Thalassoglobus neptunius</name>
    <dbReference type="NCBI Taxonomy" id="1938619"/>
    <lineage>
        <taxon>Bacteria</taxon>
        <taxon>Pseudomonadati</taxon>
        <taxon>Planctomycetota</taxon>
        <taxon>Planctomycetia</taxon>
        <taxon>Planctomycetales</taxon>
        <taxon>Planctomycetaceae</taxon>
        <taxon>Thalassoglobus</taxon>
    </lineage>
</organism>
<evidence type="ECO:0000256" key="4">
    <source>
        <dbReference type="ARBA" id="ARBA00022898"/>
    </source>
</evidence>
<dbReference type="Proteomes" id="UP000317243">
    <property type="component" value="Unassembled WGS sequence"/>
</dbReference>
<dbReference type="AlphaFoldDB" id="A0A5C5X494"/>
<keyword evidence="4 5" id="KW-0663">Pyridoxal phosphate</keyword>
<dbReference type="InterPro" id="IPR015424">
    <property type="entry name" value="PyrdxlP-dep_Trfase"/>
</dbReference>
<dbReference type="GO" id="GO:0003992">
    <property type="term" value="F:N2-acetyl-L-ornithine:2-oxoglutarate 5-aminotransferase activity"/>
    <property type="evidence" value="ECO:0007669"/>
    <property type="project" value="UniProtKB-EC"/>
</dbReference>
<dbReference type="PANTHER" id="PTHR11986">
    <property type="entry name" value="AMINOTRANSFERASE CLASS III"/>
    <property type="match status" value="1"/>
</dbReference>
<evidence type="ECO:0000256" key="2">
    <source>
        <dbReference type="ARBA" id="ARBA00022576"/>
    </source>
</evidence>
<dbReference type="InterPro" id="IPR005814">
    <property type="entry name" value="Aminotrans_3"/>
</dbReference>
<keyword evidence="3 7" id="KW-0808">Transferase</keyword>
<dbReference type="OrthoDB" id="9816013at2"/>
<keyword evidence="8" id="KW-1185">Reference proteome</keyword>
<dbReference type="InterPro" id="IPR015421">
    <property type="entry name" value="PyrdxlP-dep_Trfase_major"/>
</dbReference>
<proteinExistence type="inferred from homology"/>
<comment type="cofactor">
    <cofactor evidence="1">
        <name>pyridoxal 5'-phosphate</name>
        <dbReference type="ChEBI" id="CHEBI:597326"/>
    </cofactor>
</comment>
<evidence type="ECO:0000313" key="8">
    <source>
        <dbReference type="Proteomes" id="UP000317243"/>
    </source>
</evidence>
<accession>A0A5C5X494</accession>
<dbReference type="Gene3D" id="3.90.1150.10">
    <property type="entry name" value="Aspartate Aminotransferase, domain 1"/>
    <property type="match status" value="1"/>
</dbReference>
<dbReference type="Gene3D" id="3.40.640.10">
    <property type="entry name" value="Type I PLP-dependent aspartate aminotransferase-like (Major domain)"/>
    <property type="match status" value="1"/>
</dbReference>
<dbReference type="GO" id="GO:0030170">
    <property type="term" value="F:pyridoxal phosphate binding"/>
    <property type="evidence" value="ECO:0007669"/>
    <property type="project" value="InterPro"/>
</dbReference>
<sequence>MQNPIQHPGENQSNETRARLTSSEPKSLRTYTPSQAVFSKSAGVFHWTPEGRRLYDFSSGVLVANLGHNPTRWLKRLTSYLGWNLNEIETSEEPYLAAVPLTAYNAMTELEAEANDRLRKSLQRSSGGEFLDHVLWSASGSEAVQKALWACLERDPKRQRILATRHGFHGKKGLAGAVTGCETDRDRDPRVTFVSFPMASCDDLEQPSEEFDFQEYEQELNSLWNEYGNEINCLITEPYLGGGGSFHPPKEYLQRLQKWCNEHDILFILDEVQANFGRTGEMYAFEAYGLRPDFVCLGKGLGNGVPVSAAVGRSEITKHMNYGAASDTWSANPFSCAAVLATLDEFESTEIVENTRMIGKLFADRLIQAKASPLIAKVRGEGLVFGVECDAYAGFTPAEVANEIVKQCYLGDESGNGIHLLGALAGKVLRVSPPMSMTREEAELSLDLFDAILERTAESLENGRQSASSSVSCSQGG</sequence>
<dbReference type="PANTHER" id="PTHR11986:SF79">
    <property type="entry name" value="ACETYLORNITHINE AMINOTRANSFERASE, MITOCHONDRIAL"/>
    <property type="match status" value="1"/>
</dbReference>
<dbReference type="InterPro" id="IPR015422">
    <property type="entry name" value="PyrdxlP-dep_Trfase_small"/>
</dbReference>
<dbReference type="EC" id="2.6.1.11" evidence="7"/>
<dbReference type="EMBL" id="SIHI01000001">
    <property type="protein sequence ID" value="TWT57947.1"/>
    <property type="molecule type" value="Genomic_DNA"/>
</dbReference>
<gene>
    <name evidence="7" type="primary">argD_1</name>
    <name evidence="7" type="ORF">KOR42_13150</name>
</gene>
<dbReference type="RefSeq" id="WP_146508011.1">
    <property type="nucleotide sequence ID" value="NZ_SIHI01000001.1"/>
</dbReference>
<dbReference type="Pfam" id="PF00202">
    <property type="entry name" value="Aminotran_3"/>
    <property type="match status" value="1"/>
</dbReference>
<evidence type="ECO:0000313" key="7">
    <source>
        <dbReference type="EMBL" id="TWT57947.1"/>
    </source>
</evidence>
<protein>
    <submittedName>
        <fullName evidence="7">Acetylornithine aminotransferase</fullName>
        <ecNumber evidence="7">2.6.1.11</ecNumber>
    </submittedName>
</protein>
<dbReference type="GO" id="GO:0042802">
    <property type="term" value="F:identical protein binding"/>
    <property type="evidence" value="ECO:0007669"/>
    <property type="project" value="TreeGrafter"/>
</dbReference>
<reference evidence="7 8" key="1">
    <citation type="submission" date="2019-02" db="EMBL/GenBank/DDBJ databases">
        <title>Deep-cultivation of Planctomycetes and their phenomic and genomic characterization uncovers novel biology.</title>
        <authorList>
            <person name="Wiegand S."/>
            <person name="Jogler M."/>
            <person name="Boedeker C."/>
            <person name="Pinto D."/>
            <person name="Vollmers J."/>
            <person name="Rivas-Marin E."/>
            <person name="Kohn T."/>
            <person name="Peeters S.H."/>
            <person name="Heuer A."/>
            <person name="Rast P."/>
            <person name="Oberbeckmann S."/>
            <person name="Bunk B."/>
            <person name="Jeske O."/>
            <person name="Meyerdierks A."/>
            <person name="Storesund J.E."/>
            <person name="Kallscheuer N."/>
            <person name="Luecker S."/>
            <person name="Lage O.M."/>
            <person name="Pohl T."/>
            <person name="Merkel B.J."/>
            <person name="Hornburger P."/>
            <person name="Mueller R.-W."/>
            <person name="Bruemmer F."/>
            <person name="Labrenz M."/>
            <person name="Spormann A.M."/>
            <person name="Op Den Camp H."/>
            <person name="Overmann J."/>
            <person name="Amann R."/>
            <person name="Jetten M.S.M."/>
            <person name="Mascher T."/>
            <person name="Medema M.H."/>
            <person name="Devos D.P."/>
            <person name="Kaster A.-K."/>
            <person name="Ovreas L."/>
            <person name="Rohde M."/>
            <person name="Galperin M.Y."/>
            <person name="Jogler C."/>
        </authorList>
    </citation>
    <scope>NUCLEOTIDE SEQUENCE [LARGE SCALE GENOMIC DNA]</scope>
    <source>
        <strain evidence="7 8">KOR42</strain>
    </source>
</reference>
<dbReference type="InterPro" id="IPR050103">
    <property type="entry name" value="Class-III_PLP-dep_AT"/>
</dbReference>
<dbReference type="CDD" id="cd00610">
    <property type="entry name" value="OAT_like"/>
    <property type="match status" value="1"/>
</dbReference>
<evidence type="ECO:0000256" key="1">
    <source>
        <dbReference type="ARBA" id="ARBA00001933"/>
    </source>
</evidence>
<evidence type="ECO:0000256" key="3">
    <source>
        <dbReference type="ARBA" id="ARBA00022679"/>
    </source>
</evidence>
<evidence type="ECO:0000256" key="5">
    <source>
        <dbReference type="RuleBase" id="RU003560"/>
    </source>
</evidence>
<name>A0A5C5X494_9PLAN</name>
<comment type="caution">
    <text evidence="7">The sequence shown here is derived from an EMBL/GenBank/DDBJ whole genome shotgun (WGS) entry which is preliminary data.</text>
</comment>
<comment type="similarity">
    <text evidence="5">Belongs to the class-III pyridoxal-phosphate-dependent aminotransferase family.</text>
</comment>
<dbReference type="SUPFAM" id="SSF53383">
    <property type="entry name" value="PLP-dependent transferases"/>
    <property type="match status" value="1"/>
</dbReference>
<evidence type="ECO:0000256" key="6">
    <source>
        <dbReference type="SAM" id="MobiDB-lite"/>
    </source>
</evidence>